<feature type="region of interest" description="Disordered" evidence="1">
    <location>
        <begin position="62"/>
        <end position="168"/>
    </location>
</feature>
<feature type="compositionally biased region" description="Polar residues" evidence="1">
    <location>
        <begin position="110"/>
        <end position="127"/>
    </location>
</feature>
<feature type="compositionally biased region" description="Basic residues" evidence="1">
    <location>
        <begin position="64"/>
        <end position="73"/>
    </location>
</feature>
<dbReference type="OrthoDB" id="3946796at2759"/>
<comment type="caution">
    <text evidence="2">The sequence shown here is derived from an EMBL/GenBank/DDBJ whole genome shotgun (WGS) entry which is preliminary data.</text>
</comment>
<feature type="compositionally biased region" description="Polar residues" evidence="1">
    <location>
        <begin position="615"/>
        <end position="628"/>
    </location>
</feature>
<feature type="compositionally biased region" description="Basic and acidic residues" evidence="1">
    <location>
        <begin position="630"/>
        <end position="678"/>
    </location>
</feature>
<feature type="compositionally biased region" description="Low complexity" evidence="1">
    <location>
        <begin position="603"/>
        <end position="614"/>
    </location>
</feature>
<evidence type="ECO:0000313" key="3">
    <source>
        <dbReference type="Proteomes" id="UP000256328"/>
    </source>
</evidence>
<name>A0A3D8QLX3_9HELO</name>
<dbReference type="EMBL" id="PDLN01000017">
    <property type="protein sequence ID" value="RDW62795.1"/>
    <property type="molecule type" value="Genomic_DNA"/>
</dbReference>
<feature type="region of interest" description="Disordered" evidence="1">
    <location>
        <begin position="339"/>
        <end position="373"/>
    </location>
</feature>
<feature type="region of interest" description="Disordered" evidence="1">
    <location>
        <begin position="575"/>
        <end position="712"/>
    </location>
</feature>
<feature type="compositionally biased region" description="Polar residues" evidence="1">
    <location>
        <begin position="152"/>
        <end position="165"/>
    </location>
</feature>
<accession>A0A3D8QLX3</accession>
<dbReference type="AlphaFoldDB" id="A0A3D8QLX3"/>
<feature type="region of interest" description="Disordered" evidence="1">
    <location>
        <begin position="389"/>
        <end position="430"/>
    </location>
</feature>
<feature type="region of interest" description="Disordered" evidence="1">
    <location>
        <begin position="494"/>
        <end position="515"/>
    </location>
</feature>
<proteinExistence type="predicted"/>
<feature type="region of interest" description="Disordered" evidence="1">
    <location>
        <begin position="236"/>
        <end position="265"/>
    </location>
</feature>
<feature type="compositionally biased region" description="Polar residues" evidence="1">
    <location>
        <begin position="587"/>
        <end position="600"/>
    </location>
</feature>
<feature type="compositionally biased region" description="Basic and acidic residues" evidence="1">
    <location>
        <begin position="691"/>
        <end position="704"/>
    </location>
</feature>
<sequence>MAARVTRSRKIDISEDHTAAEVIPSLPASALLEVNYNIPMEEKGIAAELKGLKAAYKQAIGVGKKTRKGRGKTKGSQEDPGDVEAPVLASDPTLKQNIHFDPPPPYENLGQVNTQCDTSDSDLQASSPDDLVPNTGRSEMPPQPNIRMTRRQAAQKQEETVSPSPDVTGLPFSGFQTFFPISYLITESPLEGRHHVPASSSAVSTDQLSVQEAPQANLNPSYLAEKALDNFLKKNTEKPEPVDNTSRAQVQDHDQQIAQKPWSPFKPSAVTLDDVERLEATKRASPIYDSDDDSFIEVITSRSPARSISRIEDSVEALDRFEEAIDTLQEVVLARSIPSPQKKAQGKSSAEFSNRELTASTNGLKSLKGKPTAPRASILKRASSMTLKKPFEPEPSVENTNIALPKKSLVKRPLSLQPPKPSAKSSKPLTVSSFELPGEAVARRLKEQKEARLAQRELAENQAKAPPKVTLTRVRSTKAPTIPSFELPSEAISRKKKEAHEAKLKAQEEEERKKREFKAIPLRTSLQPVTLPRDTAASLARRSRLSIEGSEYLSIGHNGANVGAHRPPIAQVAHANTSAPRGPGPSITRQPRTVHTSVTRKVSGGSTSSTHGTSCQRAISATDVQAQKQRAREIYNRDQRGAEDFEREKREREAAAKLAREAAAERGRQASREWAEKQKLKKAGNLGRAGMGERVKEMLHDRSQGLRFGADS</sequence>
<protein>
    <recommendedName>
        <fullName evidence="4">Carboxylesterase family protein</fullName>
    </recommendedName>
</protein>
<evidence type="ECO:0000313" key="2">
    <source>
        <dbReference type="EMBL" id="RDW62795.1"/>
    </source>
</evidence>
<feature type="compositionally biased region" description="Polar residues" evidence="1">
    <location>
        <begin position="346"/>
        <end position="364"/>
    </location>
</feature>
<keyword evidence="3" id="KW-1185">Reference proteome</keyword>
<gene>
    <name evidence="2" type="ORF">BP5796_11097</name>
</gene>
<evidence type="ECO:0008006" key="4">
    <source>
        <dbReference type="Google" id="ProtNLM"/>
    </source>
</evidence>
<dbReference type="Proteomes" id="UP000256328">
    <property type="component" value="Unassembled WGS sequence"/>
</dbReference>
<feature type="compositionally biased region" description="Basic and acidic residues" evidence="1">
    <location>
        <begin position="498"/>
        <end position="515"/>
    </location>
</feature>
<reference evidence="2 3" key="1">
    <citation type="journal article" date="2018" name="IMA Fungus">
        <title>IMA Genome-F 9: Draft genome sequence of Annulohypoxylon stygium, Aspergillus mulundensis, Berkeleyomyces basicola (syn. Thielaviopsis basicola), Ceratocystis smalleyi, two Cercospora beticola strains, Coleophoma cylindrospora, Fusarium fracticaudum, Phialophora cf. hyalina, and Morchella septimelata.</title>
        <authorList>
            <person name="Wingfield B.D."/>
            <person name="Bills G.F."/>
            <person name="Dong Y."/>
            <person name="Huang W."/>
            <person name="Nel W.J."/>
            <person name="Swalarsk-Parry B.S."/>
            <person name="Vaghefi N."/>
            <person name="Wilken P.M."/>
            <person name="An Z."/>
            <person name="de Beer Z.W."/>
            <person name="De Vos L."/>
            <person name="Chen L."/>
            <person name="Duong T.A."/>
            <person name="Gao Y."/>
            <person name="Hammerbacher A."/>
            <person name="Kikkert J.R."/>
            <person name="Li Y."/>
            <person name="Li H."/>
            <person name="Li K."/>
            <person name="Li Q."/>
            <person name="Liu X."/>
            <person name="Ma X."/>
            <person name="Naidoo K."/>
            <person name="Pethybridge S.J."/>
            <person name="Sun J."/>
            <person name="Steenkamp E.T."/>
            <person name="van der Nest M.A."/>
            <person name="van Wyk S."/>
            <person name="Wingfield M.J."/>
            <person name="Xiong C."/>
            <person name="Yue Q."/>
            <person name="Zhang X."/>
        </authorList>
    </citation>
    <scope>NUCLEOTIDE SEQUENCE [LARGE SCALE GENOMIC DNA]</scope>
    <source>
        <strain evidence="2 3">BP5796</strain>
    </source>
</reference>
<evidence type="ECO:0000256" key="1">
    <source>
        <dbReference type="SAM" id="MobiDB-lite"/>
    </source>
</evidence>
<organism evidence="2 3">
    <name type="scientific">Coleophoma crateriformis</name>
    <dbReference type="NCBI Taxonomy" id="565419"/>
    <lineage>
        <taxon>Eukaryota</taxon>
        <taxon>Fungi</taxon>
        <taxon>Dikarya</taxon>
        <taxon>Ascomycota</taxon>
        <taxon>Pezizomycotina</taxon>
        <taxon>Leotiomycetes</taxon>
        <taxon>Helotiales</taxon>
        <taxon>Dermateaceae</taxon>
        <taxon>Coleophoma</taxon>
    </lineage>
</organism>